<dbReference type="PANTHER" id="PTHR43483">
    <property type="entry name" value="MEMBRANE TRANSPORTER PROTEIN HI_0806-RELATED"/>
    <property type="match status" value="1"/>
</dbReference>
<dbReference type="OrthoDB" id="1525091at2"/>
<dbReference type="InParanoid" id="A0A259U272"/>
<keyword evidence="2 5" id="KW-0812">Transmembrane</keyword>
<accession>A0A259U272</accession>
<keyword evidence="7" id="KW-1185">Reference proteome</keyword>
<keyword evidence="3 5" id="KW-1133">Transmembrane helix</keyword>
<feature type="transmembrane region" description="Helical" evidence="5">
    <location>
        <begin position="149"/>
        <end position="176"/>
    </location>
</feature>
<dbReference type="EMBL" id="MQWB01000001">
    <property type="protein sequence ID" value="OZC04046.1"/>
    <property type="molecule type" value="Genomic_DNA"/>
</dbReference>
<evidence type="ECO:0000256" key="4">
    <source>
        <dbReference type="ARBA" id="ARBA00023136"/>
    </source>
</evidence>
<dbReference type="PANTHER" id="PTHR43483:SF3">
    <property type="entry name" value="MEMBRANE TRANSPORTER PROTEIN HI_0806-RELATED"/>
    <property type="match status" value="1"/>
</dbReference>
<dbReference type="AlphaFoldDB" id="A0A259U272"/>
<evidence type="ECO:0000313" key="7">
    <source>
        <dbReference type="Proteomes" id="UP000216446"/>
    </source>
</evidence>
<feature type="transmembrane region" description="Helical" evidence="5">
    <location>
        <begin position="188"/>
        <end position="208"/>
    </location>
</feature>
<reference evidence="6" key="1">
    <citation type="submission" date="2016-11" db="EMBL/GenBank/DDBJ databases">
        <title>Study of marine rhodopsin-containing bacteria.</title>
        <authorList>
            <person name="Yoshizawa S."/>
            <person name="Kumagai Y."/>
            <person name="Kogure K."/>
        </authorList>
    </citation>
    <scope>NUCLEOTIDE SEQUENCE [LARGE SCALE GENOMIC DNA]</scope>
    <source>
        <strain evidence="6">SG-29</strain>
    </source>
</reference>
<dbReference type="RefSeq" id="WP_094550086.1">
    <property type="nucleotide sequence ID" value="NZ_MQWB01000001.1"/>
</dbReference>
<protein>
    <recommendedName>
        <fullName evidence="5">Probable membrane transporter protein</fullName>
    </recommendedName>
</protein>
<sequence>MSLTVLALLIAAGALGGFVAGLVGVGGGIIFGPVLFFVLQGIGIEDPVLTPLTLGSSLFCTLAASASGAVAQNKAGAVDWRTALTTGAIAAVAVVLMTLLVTTQPWYSKRVFQIVLGVVLLVVVARMLTKKSHGGGAITASGARRSWSALIGTGAAAGALSSAAGVGGGVVLVPAFNGPLRLPLKAAAGTSTAAIVLITAVGVAMYAVRGLAAPVPSGAVGYVHVPYALALALPAMVTARFGVSTAHRVNVKWVRWAFGLFAGIVAVRLLWNAFV</sequence>
<evidence type="ECO:0000256" key="5">
    <source>
        <dbReference type="RuleBase" id="RU363041"/>
    </source>
</evidence>
<feature type="transmembrane region" description="Helical" evidence="5">
    <location>
        <begin position="83"/>
        <end position="104"/>
    </location>
</feature>
<keyword evidence="5" id="KW-1003">Cell membrane</keyword>
<comment type="similarity">
    <text evidence="5">Belongs to the 4-toluene sulfonate uptake permease (TSUP) (TC 2.A.102) family.</text>
</comment>
<feature type="transmembrane region" description="Helical" evidence="5">
    <location>
        <begin position="253"/>
        <end position="271"/>
    </location>
</feature>
<evidence type="ECO:0000313" key="6">
    <source>
        <dbReference type="EMBL" id="OZC04046.1"/>
    </source>
</evidence>
<comment type="caution">
    <text evidence="6">The sequence shown here is derived from an EMBL/GenBank/DDBJ whole genome shotgun (WGS) entry which is preliminary data.</text>
</comment>
<dbReference type="GO" id="GO:0005886">
    <property type="term" value="C:plasma membrane"/>
    <property type="evidence" value="ECO:0007669"/>
    <property type="project" value="UniProtKB-SubCell"/>
</dbReference>
<proteinExistence type="inferred from homology"/>
<comment type="subcellular location">
    <subcellularLocation>
        <location evidence="5">Cell membrane</location>
        <topology evidence="5">Multi-pass membrane protein</topology>
    </subcellularLocation>
    <subcellularLocation>
        <location evidence="1">Membrane</location>
        <topology evidence="1">Multi-pass membrane protein</topology>
    </subcellularLocation>
</comment>
<evidence type="ECO:0000256" key="3">
    <source>
        <dbReference type="ARBA" id="ARBA00022989"/>
    </source>
</evidence>
<feature type="transmembrane region" description="Helical" evidence="5">
    <location>
        <begin position="220"/>
        <end position="241"/>
    </location>
</feature>
<name>A0A259U272_9BACT</name>
<gene>
    <name evidence="6" type="ORF">BSZ36_14265</name>
</gene>
<feature type="transmembrane region" description="Helical" evidence="5">
    <location>
        <begin position="48"/>
        <end position="71"/>
    </location>
</feature>
<evidence type="ECO:0000256" key="2">
    <source>
        <dbReference type="ARBA" id="ARBA00022692"/>
    </source>
</evidence>
<organism evidence="6 7">
    <name type="scientific">Rubricoccus marinus</name>
    <dbReference type="NCBI Taxonomy" id="716817"/>
    <lineage>
        <taxon>Bacteria</taxon>
        <taxon>Pseudomonadati</taxon>
        <taxon>Rhodothermota</taxon>
        <taxon>Rhodothermia</taxon>
        <taxon>Rhodothermales</taxon>
        <taxon>Rubricoccaceae</taxon>
        <taxon>Rubricoccus</taxon>
    </lineage>
</organism>
<dbReference type="Pfam" id="PF01925">
    <property type="entry name" value="TauE"/>
    <property type="match status" value="1"/>
</dbReference>
<dbReference type="InterPro" id="IPR002781">
    <property type="entry name" value="TM_pro_TauE-like"/>
</dbReference>
<feature type="transmembrane region" description="Helical" evidence="5">
    <location>
        <begin position="110"/>
        <end position="128"/>
    </location>
</feature>
<keyword evidence="4 5" id="KW-0472">Membrane</keyword>
<dbReference type="Proteomes" id="UP000216446">
    <property type="component" value="Unassembled WGS sequence"/>
</dbReference>
<evidence type="ECO:0000256" key="1">
    <source>
        <dbReference type="ARBA" id="ARBA00004141"/>
    </source>
</evidence>